<accession>A0AAV5TVN7</accession>
<gene>
    <name evidence="1" type="ORF">PENTCL1PPCAC_20779</name>
</gene>
<name>A0AAV5TVN7_9BILA</name>
<comment type="caution">
    <text evidence="1">The sequence shown here is derived from an EMBL/GenBank/DDBJ whole genome shotgun (WGS) entry which is preliminary data.</text>
</comment>
<proteinExistence type="predicted"/>
<dbReference type="EMBL" id="BTSX01000005">
    <property type="protein sequence ID" value="GMS98605.1"/>
    <property type="molecule type" value="Genomic_DNA"/>
</dbReference>
<organism evidence="1 2">
    <name type="scientific">Pristionchus entomophagus</name>
    <dbReference type="NCBI Taxonomy" id="358040"/>
    <lineage>
        <taxon>Eukaryota</taxon>
        <taxon>Metazoa</taxon>
        <taxon>Ecdysozoa</taxon>
        <taxon>Nematoda</taxon>
        <taxon>Chromadorea</taxon>
        <taxon>Rhabditida</taxon>
        <taxon>Rhabditina</taxon>
        <taxon>Diplogasteromorpha</taxon>
        <taxon>Diplogasteroidea</taxon>
        <taxon>Neodiplogasteridae</taxon>
        <taxon>Pristionchus</taxon>
    </lineage>
</organism>
<dbReference type="Proteomes" id="UP001432027">
    <property type="component" value="Unassembled WGS sequence"/>
</dbReference>
<evidence type="ECO:0000313" key="2">
    <source>
        <dbReference type="Proteomes" id="UP001432027"/>
    </source>
</evidence>
<sequence>MSAVVQATANSNESPSMEWREHRSISSRFHGSVRSRRVPISQTNIFLTLSGAFFSSSRPR</sequence>
<keyword evidence="2" id="KW-1185">Reference proteome</keyword>
<protein>
    <submittedName>
        <fullName evidence="1">Uncharacterized protein</fullName>
    </submittedName>
</protein>
<evidence type="ECO:0000313" key="1">
    <source>
        <dbReference type="EMBL" id="GMS98605.1"/>
    </source>
</evidence>
<dbReference type="AlphaFoldDB" id="A0AAV5TVN7"/>
<reference evidence="1" key="1">
    <citation type="submission" date="2023-10" db="EMBL/GenBank/DDBJ databases">
        <title>Genome assembly of Pristionchus species.</title>
        <authorList>
            <person name="Yoshida K."/>
            <person name="Sommer R.J."/>
        </authorList>
    </citation>
    <scope>NUCLEOTIDE SEQUENCE</scope>
    <source>
        <strain evidence="1">RS0144</strain>
    </source>
</reference>